<feature type="transmembrane region" description="Helical" evidence="2">
    <location>
        <begin position="486"/>
        <end position="508"/>
    </location>
</feature>
<feature type="transmembrane region" description="Helical" evidence="2">
    <location>
        <begin position="634"/>
        <end position="655"/>
    </location>
</feature>
<feature type="compositionally biased region" description="Polar residues" evidence="1">
    <location>
        <begin position="74"/>
        <end position="84"/>
    </location>
</feature>
<feature type="transmembrane region" description="Helical" evidence="2">
    <location>
        <begin position="752"/>
        <end position="773"/>
    </location>
</feature>
<sequence>MNYQDLTFDFVDRSRPHPPQFWSPRTPSEQSEATARPNDTRSHADDLILENDQAASLSPQPTVVPFAPTPPWEHSSTPSHSAQYGDTRVFGHPLIDNRPYARQAAALAAAPPAPAAPQLPVIAFDPRKLEASKMAVDEMTQRAHARGFRDEQAIDASGSITPGIDDGPFLNYALDALSAEAWPSSPSSPSTIPVRSGLTAHGVPYELPEDYYDFDDDERYQPRHITAGHELESLQPITSLEPVRTRDSVRRSTERHSQGEVLKPTPWGNLAAFNTTPPLTPVDPAKRAHALNTQAGDEHKLYPLSDTMPYTRDGKTRMDELDPTRQHFPRTKYLPRLLRLPAMMILTIACLIMITTFMLAAIFSLRRPGLVAFGDDIENAQYFLFRILPQMMGAIIFVYAQCIMTTTNRILPFASMASEEVRARQDALFRDLYPRSSLLPRLSGPPAIKMCQVIFWLSALIIPLSSSTFTVIRVDGSWTWTSVQSLTWVVVAFYFLLLGATLTLAIFWNRRHTGLLWDPRSIADIAHMLYQSNTLDDYWGTEMLEDPEQLRSRLHRRNFDRLGYWRTGVRDKEPWYGIGLAAEYMDHAPREVETRSGEEMGLRESLNSLKMSMFSEAGADAKYKHLPWNLRNTAIASFVGGGTMMLVALIILSFMRSASWMDGFNPGQLAVYPLVGGFSPANFVYSFVPSFIGLLLLLSFQSLDSTLRILEPWAELNRPEGSKAQRSILLDYAACVPFQSTLRAIQNRHWRVAAVSLMAALSVAIPVLAGGVFMARNRPGTNDSRIYPSAPVYYLLLALLILYVLTLMSLVLKRSRYRLPHAVTSIADVISFLNTEDVKKEKAFQLPTARTREQMLTHLGVFRRWDDNRWYFGAAPGREERLGVRKVKRFTDRKT</sequence>
<keyword evidence="2" id="KW-1133">Transmembrane helix</keyword>
<dbReference type="PANTHER" id="PTHR37544:SF1">
    <property type="entry name" value="PHOSPHORIBOSYLAMINOIMIDAZOLE-SUCCINOCARBOXAMIDE SYNTHASE"/>
    <property type="match status" value="1"/>
</dbReference>
<comment type="caution">
    <text evidence="3">The sequence shown here is derived from an EMBL/GenBank/DDBJ whole genome shotgun (WGS) entry which is preliminary data.</text>
</comment>
<dbReference type="AlphaFoldDB" id="A0A8K0THK1"/>
<dbReference type="Pfam" id="PF11915">
    <property type="entry name" value="DUF3433"/>
    <property type="match status" value="2"/>
</dbReference>
<feature type="transmembrane region" description="Helical" evidence="2">
    <location>
        <begin position="453"/>
        <end position="474"/>
    </location>
</feature>
<feature type="compositionally biased region" description="Polar residues" evidence="1">
    <location>
        <begin position="23"/>
        <end position="33"/>
    </location>
</feature>
<feature type="compositionally biased region" description="Basic and acidic residues" evidence="1">
    <location>
        <begin position="243"/>
        <end position="258"/>
    </location>
</feature>
<feature type="transmembrane region" description="Helical" evidence="2">
    <location>
        <begin position="793"/>
        <end position="812"/>
    </location>
</feature>
<evidence type="ECO:0000256" key="2">
    <source>
        <dbReference type="SAM" id="Phobius"/>
    </source>
</evidence>
<reference evidence="3" key="1">
    <citation type="journal article" date="2021" name="Nat. Commun.">
        <title>Genetic determinants of endophytism in the Arabidopsis root mycobiome.</title>
        <authorList>
            <person name="Mesny F."/>
            <person name="Miyauchi S."/>
            <person name="Thiergart T."/>
            <person name="Pickel B."/>
            <person name="Atanasova L."/>
            <person name="Karlsson M."/>
            <person name="Huettel B."/>
            <person name="Barry K.W."/>
            <person name="Haridas S."/>
            <person name="Chen C."/>
            <person name="Bauer D."/>
            <person name="Andreopoulos W."/>
            <person name="Pangilinan J."/>
            <person name="LaButti K."/>
            <person name="Riley R."/>
            <person name="Lipzen A."/>
            <person name="Clum A."/>
            <person name="Drula E."/>
            <person name="Henrissat B."/>
            <person name="Kohler A."/>
            <person name="Grigoriev I.V."/>
            <person name="Martin F.M."/>
            <person name="Hacquard S."/>
        </authorList>
    </citation>
    <scope>NUCLEOTIDE SEQUENCE</scope>
    <source>
        <strain evidence="3">MPI-CAGE-AT-0016</strain>
    </source>
</reference>
<keyword evidence="4" id="KW-1185">Reference proteome</keyword>
<keyword evidence="2" id="KW-0472">Membrane</keyword>
<name>A0A8K0THK1_9PEZI</name>
<dbReference type="EMBL" id="JAGPXD010000003">
    <property type="protein sequence ID" value="KAH7362229.1"/>
    <property type="molecule type" value="Genomic_DNA"/>
</dbReference>
<gene>
    <name evidence="3" type="ORF">B0T11DRAFT_339091</name>
</gene>
<accession>A0A8K0THK1</accession>
<feature type="region of interest" description="Disordered" evidence="1">
    <location>
        <begin position="1"/>
        <end position="87"/>
    </location>
</feature>
<organism evidence="3 4">
    <name type="scientific">Plectosphaerella cucumerina</name>
    <dbReference type="NCBI Taxonomy" id="40658"/>
    <lineage>
        <taxon>Eukaryota</taxon>
        <taxon>Fungi</taxon>
        <taxon>Dikarya</taxon>
        <taxon>Ascomycota</taxon>
        <taxon>Pezizomycotina</taxon>
        <taxon>Sordariomycetes</taxon>
        <taxon>Hypocreomycetidae</taxon>
        <taxon>Glomerellales</taxon>
        <taxon>Plectosphaerellaceae</taxon>
        <taxon>Plectosphaerella</taxon>
    </lineage>
</organism>
<feature type="region of interest" description="Disordered" evidence="1">
    <location>
        <begin position="243"/>
        <end position="267"/>
    </location>
</feature>
<keyword evidence="2" id="KW-0812">Transmembrane</keyword>
<protein>
    <recommendedName>
        <fullName evidence="5">Phosphoribosylaminoimidazole-succinocarboxamide synthase</fullName>
    </recommendedName>
</protein>
<feature type="transmembrane region" description="Helical" evidence="2">
    <location>
        <begin position="340"/>
        <end position="363"/>
    </location>
</feature>
<feature type="transmembrane region" description="Helical" evidence="2">
    <location>
        <begin position="383"/>
        <end position="400"/>
    </location>
</feature>
<evidence type="ECO:0000313" key="3">
    <source>
        <dbReference type="EMBL" id="KAH7362229.1"/>
    </source>
</evidence>
<dbReference type="InterPro" id="IPR021840">
    <property type="entry name" value="DUF3433"/>
</dbReference>
<evidence type="ECO:0000256" key="1">
    <source>
        <dbReference type="SAM" id="MobiDB-lite"/>
    </source>
</evidence>
<dbReference type="Proteomes" id="UP000813385">
    <property type="component" value="Unassembled WGS sequence"/>
</dbReference>
<dbReference type="OrthoDB" id="3057599at2759"/>
<evidence type="ECO:0008006" key="5">
    <source>
        <dbReference type="Google" id="ProtNLM"/>
    </source>
</evidence>
<evidence type="ECO:0000313" key="4">
    <source>
        <dbReference type="Proteomes" id="UP000813385"/>
    </source>
</evidence>
<proteinExistence type="predicted"/>
<feature type="transmembrane region" description="Helical" evidence="2">
    <location>
        <begin position="683"/>
        <end position="700"/>
    </location>
</feature>
<dbReference type="PANTHER" id="PTHR37544">
    <property type="entry name" value="SPRAY-RELATED"/>
    <property type="match status" value="1"/>
</dbReference>